<dbReference type="EMBL" id="PEDL01000005">
    <property type="protein sequence ID" value="PHV71150.1"/>
    <property type="molecule type" value="Genomic_DNA"/>
</dbReference>
<sequence length="360" mass="42907">MKYEIKYKKKENIEFESLRIIFNGISFRINKCDLDTESYDVIEYLPGIYIKIYEKYPEFILSEIYNKISTCDTLIKKTILLIKFIRYRRLIEKMQETTILLEVKNMRDDVVIFENRKLLFENKKPYQDPINEKYMSTTNDISQGYDKFEYVDTSKIMYPIQSGGWGNRCIMKQIFGDLNLFHTYNDTYKFFEENEMHYTISQIKYLKNVCSRTGLCKTLLEKFTTNTYISSPENNWSDDITLKEKNGVYKILNGNHRVCCAKIFEIPYVKARVYKQPTCEKIEEHSLDDMKDNYQPITVRRPLNLCLTQDYYNILLKLGINRNHASEILEKGLRGKALIDYIEKTTGKNLLDLYREVNKK</sequence>
<keyword evidence="2" id="KW-1185">Reference proteome</keyword>
<comment type="caution">
    <text evidence="1">The sequence shown here is derived from an EMBL/GenBank/DDBJ whole genome shotgun (WGS) entry which is preliminary data.</text>
</comment>
<organism evidence="1 2">
    <name type="scientific">Sporanaerobium hydrogeniformans</name>
    <dbReference type="NCBI Taxonomy" id="3072179"/>
    <lineage>
        <taxon>Bacteria</taxon>
        <taxon>Bacillati</taxon>
        <taxon>Bacillota</taxon>
        <taxon>Clostridia</taxon>
        <taxon>Lachnospirales</taxon>
        <taxon>Lachnospiraceae</taxon>
        <taxon>Sporanaerobium</taxon>
    </lineage>
</organism>
<name>A0AC61DE50_9FIRM</name>
<accession>A0AC61DE50</accession>
<evidence type="ECO:0000313" key="2">
    <source>
        <dbReference type="Proteomes" id="UP000224460"/>
    </source>
</evidence>
<protein>
    <submittedName>
        <fullName evidence="1">Uncharacterized protein</fullName>
    </submittedName>
</protein>
<evidence type="ECO:0000313" key="1">
    <source>
        <dbReference type="EMBL" id="PHV71150.1"/>
    </source>
</evidence>
<proteinExistence type="predicted"/>
<reference evidence="1" key="1">
    <citation type="submission" date="2017-10" db="EMBL/GenBank/DDBJ databases">
        <title>Genome sequence of cellulolytic Lachnospiraceae bacterium XHS1971 isolated from hotspring sediment.</title>
        <authorList>
            <person name="Vasudevan G."/>
            <person name="Joshi A.J."/>
            <person name="Hivarkar S."/>
            <person name="Lanjekar V.B."/>
            <person name="Dhakephalkar P.K."/>
            <person name="Dagar S."/>
        </authorList>
    </citation>
    <scope>NUCLEOTIDE SEQUENCE</scope>
    <source>
        <strain evidence="1">XHS1971</strain>
    </source>
</reference>
<gene>
    <name evidence="1" type="ORF">CS063_07415</name>
</gene>
<dbReference type="Proteomes" id="UP000224460">
    <property type="component" value="Unassembled WGS sequence"/>
</dbReference>